<name>A0A4T2C746_9MICO</name>
<dbReference type="AlphaFoldDB" id="A0A4T2C746"/>
<protein>
    <recommendedName>
        <fullName evidence="3">Alpha/beta hydrolase</fullName>
    </recommendedName>
</protein>
<dbReference type="RefSeq" id="WP_136640944.1">
    <property type="nucleotide sequence ID" value="NZ_QYRT01000005.1"/>
</dbReference>
<dbReference type="Proteomes" id="UP000306192">
    <property type="component" value="Unassembled WGS sequence"/>
</dbReference>
<comment type="caution">
    <text evidence="1">The sequence shown here is derived from an EMBL/GenBank/DDBJ whole genome shotgun (WGS) entry which is preliminary data.</text>
</comment>
<keyword evidence="2" id="KW-1185">Reference proteome</keyword>
<dbReference type="EMBL" id="QYRT01000005">
    <property type="protein sequence ID" value="TIH39950.1"/>
    <property type="molecule type" value="Genomic_DNA"/>
</dbReference>
<evidence type="ECO:0000313" key="2">
    <source>
        <dbReference type="Proteomes" id="UP000306192"/>
    </source>
</evidence>
<dbReference type="Gene3D" id="3.40.50.1820">
    <property type="entry name" value="alpha/beta hydrolase"/>
    <property type="match status" value="1"/>
</dbReference>
<sequence length="309" mass="32516">MISRDAVTTPGSGLPSPRPFSAAWAVARFGFSRRHYAGRRAAGVEVHDSMLTVLTENTENTGGPDRVRLRRFATPSTPDDSPLVLVFPDASSLAGLASRSGEWLSSSIAHALPVTVVVVQIEQSVIDDREAAFQVLTSFLGGAYTKIALVGVGTGAALASRTAMRLRDDPAFDAGGVQVLRQALIDSDFQLLLGPPSTAVALRTSLVARLSELPPTLVQQSATRLGTSRAGAGEAVVAEGVSFAEDLPELLKQAGVAVRAIEYPASALSWADYPRAVKTAARSLADLVAFLDRGIVTDGFDTVPAWNLH</sequence>
<dbReference type="SUPFAM" id="SSF53474">
    <property type="entry name" value="alpha/beta-Hydrolases"/>
    <property type="match status" value="1"/>
</dbReference>
<dbReference type="InterPro" id="IPR029058">
    <property type="entry name" value="AB_hydrolase_fold"/>
</dbReference>
<dbReference type="OrthoDB" id="5114328at2"/>
<organism evidence="1 2">
    <name type="scientific">Subtercola vilae</name>
    <dbReference type="NCBI Taxonomy" id="2056433"/>
    <lineage>
        <taxon>Bacteria</taxon>
        <taxon>Bacillati</taxon>
        <taxon>Actinomycetota</taxon>
        <taxon>Actinomycetes</taxon>
        <taxon>Micrococcales</taxon>
        <taxon>Microbacteriaceae</taxon>
        <taxon>Subtercola</taxon>
    </lineage>
</organism>
<gene>
    <name evidence="1" type="ORF">D4765_04130</name>
</gene>
<proteinExistence type="predicted"/>
<evidence type="ECO:0008006" key="3">
    <source>
        <dbReference type="Google" id="ProtNLM"/>
    </source>
</evidence>
<accession>A0A4T2C746</accession>
<reference evidence="1 2" key="1">
    <citation type="journal article" date="2019" name="Microorganisms">
        <title>Systematic Affiliation and Genome Analysis of Subtercola vilae DB165(T) with Particular Emphasis on Cold Adaptation of an Isolate from a High-Altitude Cold Volcano Lake.</title>
        <authorList>
            <person name="Villalobos A.S."/>
            <person name="Wiese J."/>
            <person name="Imhoff J.F."/>
            <person name="Dorador C."/>
            <person name="Keller A."/>
            <person name="Hentschel U."/>
        </authorList>
    </citation>
    <scope>NUCLEOTIDE SEQUENCE [LARGE SCALE GENOMIC DNA]</scope>
    <source>
        <strain evidence="1 2">DB165</strain>
    </source>
</reference>
<evidence type="ECO:0000313" key="1">
    <source>
        <dbReference type="EMBL" id="TIH39950.1"/>
    </source>
</evidence>